<name>J1GVD1_9ACTO</name>
<dbReference type="PATRIC" id="fig|1125717.3.peg.1766"/>
<sequence length="233" mass="25002">MRGWDFSVLEGAMVCGEPDWDFEAECRGALVALADAGGGTVLDMGTGGGKRLALLLDSLDAGRRSRLDIVATEGWERNVPVARERLEPLGVRVEEHDPERGAPLPFPDGGVRLVMNCHEALDARDMARVLAPGGLFVSEQVDGTDAPEVHDWFGTRPAYPDVRPAVMADALRGAGWSWRRPRSGRGPWISPTWTPSSPTGPWSPGTFRRTSQCPVTPRCSSASTASPVAGRCG</sequence>
<dbReference type="PANTHER" id="PTHR43460:SF1">
    <property type="entry name" value="METHYLTRANSFERASE TYPE 11 DOMAIN-CONTAINING PROTEIN"/>
    <property type="match status" value="1"/>
</dbReference>
<evidence type="ECO:0000313" key="2">
    <source>
        <dbReference type="EMBL" id="EJF37045.1"/>
    </source>
</evidence>
<feature type="compositionally biased region" description="Polar residues" evidence="1">
    <location>
        <begin position="208"/>
        <end position="226"/>
    </location>
</feature>
<comment type="caution">
    <text evidence="2">The sequence shown here is derived from an EMBL/GenBank/DDBJ whole genome shotgun (WGS) entry which is preliminary data.</text>
</comment>
<dbReference type="EMBL" id="AKFS01000283">
    <property type="protein sequence ID" value="EJF37045.1"/>
    <property type="molecule type" value="Genomic_DNA"/>
</dbReference>
<dbReference type="SUPFAM" id="SSF53335">
    <property type="entry name" value="S-adenosyl-L-methionine-dependent methyltransferases"/>
    <property type="match status" value="1"/>
</dbReference>
<reference evidence="2 3" key="1">
    <citation type="submission" date="2012-05" db="EMBL/GenBank/DDBJ databases">
        <authorList>
            <person name="Harkins D.M."/>
            <person name="Madupu R."/>
            <person name="Durkin A.S."/>
            <person name="Torralba M."/>
            <person name="Methe B."/>
            <person name="Sutton G.G."/>
            <person name="Nelson K.E."/>
        </authorList>
    </citation>
    <scope>NUCLEOTIDE SEQUENCE [LARGE SCALE GENOMIC DNA]</scope>
    <source>
        <strain evidence="2 3">F0490</strain>
    </source>
</reference>
<evidence type="ECO:0008006" key="4">
    <source>
        <dbReference type="Google" id="ProtNLM"/>
    </source>
</evidence>
<dbReference type="AlphaFoldDB" id="J1GVD1"/>
<dbReference type="Gene3D" id="3.40.50.150">
    <property type="entry name" value="Vaccinia Virus protein VP39"/>
    <property type="match status" value="1"/>
</dbReference>
<evidence type="ECO:0000313" key="3">
    <source>
        <dbReference type="Proteomes" id="UP000004578"/>
    </source>
</evidence>
<protein>
    <recommendedName>
        <fullName evidence="4">Methyltransferase domain protein</fullName>
    </recommendedName>
</protein>
<dbReference type="Proteomes" id="UP000004578">
    <property type="component" value="Unassembled WGS sequence"/>
</dbReference>
<keyword evidence="3" id="KW-1185">Reference proteome</keyword>
<dbReference type="PANTHER" id="PTHR43460">
    <property type="entry name" value="METHYLTRANSFERASE"/>
    <property type="match status" value="1"/>
</dbReference>
<proteinExistence type="predicted"/>
<organism evidence="2 3">
    <name type="scientific">Schaalia georgiae F0490</name>
    <dbReference type="NCBI Taxonomy" id="1125717"/>
    <lineage>
        <taxon>Bacteria</taxon>
        <taxon>Bacillati</taxon>
        <taxon>Actinomycetota</taxon>
        <taxon>Actinomycetes</taxon>
        <taxon>Actinomycetales</taxon>
        <taxon>Actinomycetaceae</taxon>
        <taxon>Schaalia</taxon>
    </lineage>
</organism>
<feature type="compositionally biased region" description="Low complexity" evidence="1">
    <location>
        <begin position="184"/>
        <end position="206"/>
    </location>
</feature>
<accession>J1GVD1</accession>
<dbReference type="InterPro" id="IPR029063">
    <property type="entry name" value="SAM-dependent_MTases_sf"/>
</dbReference>
<feature type="region of interest" description="Disordered" evidence="1">
    <location>
        <begin position="181"/>
        <end position="233"/>
    </location>
</feature>
<dbReference type="InterPro" id="IPR052939">
    <property type="entry name" value="23S_rRNA_MeTrnsfrase_RlmA"/>
</dbReference>
<gene>
    <name evidence="2" type="ORF">HMPREF1317_1928</name>
</gene>
<evidence type="ECO:0000256" key="1">
    <source>
        <dbReference type="SAM" id="MobiDB-lite"/>
    </source>
</evidence>